<evidence type="ECO:0000313" key="1">
    <source>
        <dbReference type="EMBL" id="GGG46532.1"/>
    </source>
</evidence>
<gene>
    <name evidence="1" type="ORF">GCM10010964_37370</name>
</gene>
<dbReference type="EMBL" id="BMKS01000015">
    <property type="protein sequence ID" value="GGG46532.1"/>
    <property type="molecule type" value="Genomic_DNA"/>
</dbReference>
<keyword evidence="2" id="KW-1185">Reference proteome</keyword>
<organism evidence="1 2">
    <name type="scientific">Caldovatus sediminis</name>
    <dbReference type="NCBI Taxonomy" id="2041189"/>
    <lineage>
        <taxon>Bacteria</taxon>
        <taxon>Pseudomonadati</taxon>
        <taxon>Pseudomonadota</taxon>
        <taxon>Alphaproteobacteria</taxon>
        <taxon>Acetobacterales</taxon>
        <taxon>Roseomonadaceae</taxon>
        <taxon>Caldovatus</taxon>
    </lineage>
</organism>
<proteinExistence type="predicted"/>
<protein>
    <submittedName>
        <fullName evidence="1">Uncharacterized protein</fullName>
    </submittedName>
</protein>
<name>A0A8J3EDW4_9PROT</name>
<comment type="caution">
    <text evidence="1">The sequence shown here is derived from an EMBL/GenBank/DDBJ whole genome shotgun (WGS) entry which is preliminary data.</text>
</comment>
<evidence type="ECO:0000313" key="2">
    <source>
        <dbReference type="Proteomes" id="UP000597507"/>
    </source>
</evidence>
<reference evidence="1 2" key="1">
    <citation type="journal article" date="2014" name="Int. J. Syst. Evol. Microbiol.">
        <title>Complete genome sequence of Corynebacterium casei LMG S-19264T (=DSM 44701T), isolated from a smear-ripened cheese.</title>
        <authorList>
            <consortium name="US DOE Joint Genome Institute (JGI-PGF)"/>
            <person name="Walter F."/>
            <person name="Albersmeier A."/>
            <person name="Kalinowski J."/>
            <person name="Ruckert C."/>
        </authorList>
    </citation>
    <scope>NUCLEOTIDE SEQUENCE [LARGE SCALE GENOMIC DNA]</scope>
    <source>
        <strain evidence="1 2">CGMCC 1.16330</strain>
    </source>
</reference>
<dbReference type="AlphaFoldDB" id="A0A8J3EDW4"/>
<accession>A0A8J3EDW4</accession>
<dbReference type="Proteomes" id="UP000597507">
    <property type="component" value="Unassembled WGS sequence"/>
</dbReference>
<sequence>MKAPVQHPDPLRRSVRVLAMVGDLHKRGYQRVRVMPYMAPSGCHWRCEIVPAATFTAAAARELR</sequence>